<dbReference type="PANTHER" id="PTHR45725:SF18">
    <property type="entry name" value="ORC1-LIKE AAA ATPASE DOMAIN-CONTAINING PROTEIN"/>
    <property type="match status" value="1"/>
</dbReference>
<feature type="region of interest" description="Disordered" evidence="1">
    <location>
        <begin position="1469"/>
        <end position="1534"/>
    </location>
</feature>
<feature type="compositionally biased region" description="Gly residues" evidence="1">
    <location>
        <begin position="1317"/>
        <end position="1330"/>
    </location>
</feature>
<evidence type="ECO:0000256" key="1">
    <source>
        <dbReference type="SAM" id="MobiDB-lite"/>
    </source>
</evidence>
<feature type="compositionally biased region" description="Pro residues" evidence="1">
    <location>
        <begin position="1520"/>
        <end position="1530"/>
    </location>
</feature>
<gene>
    <name evidence="2" type="ORF">JKP88DRAFT_288985</name>
</gene>
<accession>A0A836CGM5</accession>
<feature type="compositionally biased region" description="Basic and acidic residues" evidence="1">
    <location>
        <begin position="146"/>
        <end position="162"/>
    </location>
</feature>
<evidence type="ECO:0000313" key="2">
    <source>
        <dbReference type="EMBL" id="KAG5185830.1"/>
    </source>
</evidence>
<sequence>MAVLLVLLNIMAAYWAGLIDELFRLYFSLHLSPYFGTKVTVGAIRTSIWLTTDVEMTDVAIADFPELGDWGRNRAAATDDLASSLIHIRSVKMRFSLFSLLPWRGPVRFESCSMQGATMHLHQSGGTLNFAFLALGLVPSTLDDMSCSRDDPPSRHSSRDSIELDEPSPQALLPAVAAAAAAPPPTATPPLLLRTDSKRSHLNSRFAGALRALSFARAAANSGSMSAAVAATANAVTNVQAAADAMAASSGGGGGGGSSAAAAAGGGEGAAAAQGARSVTPQRRNGSGSGSFGALRELGEAFSKTFQGYLDQVGEAFRRVGRIKLIGRPRGVGPPKRRRKYIIGSIRIDDACVAVGPSVWRQLLGEHVGAAFAPDLRAVVRLRTHELVRADGTGGGGRGGGGGVAPDLRAVVRLRAHELVRADGTVRLRAHELVRADGTGLYVREIGRMVQDRVVHQLCKGILNELGSTRMLATMVMGTLAVDARVRAAAGSTSNSPPPPDAAAAAAAAAAAGASAAPSAYGSPALSAMATPLGSDLDAHYFAHGEQWRRNTGEGLPEDGAADAAAAAAEEGDEQWRQRRRSRWGRLRGAAAAVRWVSRLSSGDGDAERPPAGGAGALRGGGLGGGGSRGTSPLPTPSSLRRPRPSSWSASEGMRGFAQQQRAVSYNGAAAGGSGSGSAFAGGNPVAIGMVDTVSVVLEVVKRTALLAILRQGAAAAAAAARCGDGGGGGEYAAPECLCSEEDRRVLRAVEEGRDAEVMDALIAQVHRVSPAATYAGLAAIDLAALLHELHVVHRVGPAATYAGLAAIDLAALLRALQRDPRLALLLAHRPAGFDLRRLEAQCRGVTVGALLERAAAGTQQWLRERAGALRCEAERIQNDLLGGTGGGAGAGDARCAMGRALQRELERELRSPSATEAAAAGAGGADDGGRGFATLFQVVSAVKADRPARGVVGEEAWLQAQRNAEREELRARMVALLRRGVAQLDAYQREELRARMVTLLRRGRKELHASATASLSEMRIRVLNLNVLAAVEALLRCVLGNLGKLPVARAHVARGGFAFDFSNVDLRGLSAPPAVDVAMRGVRLPRRYAHVTTPLGRGRIASYMIRTRCFLVLLDWRLRDGRHARGYFQPRDVTVLSGREGVVDSDDEGGGGLRQDSHYEWDGEFPRDVTVLSGREGVVDLDDDGGGLRQTPPTSGKDSHYEWEAAPSAGGDAAPGPDADRFERTTRSPARREPSAEPSRTPAAAAAAATPAPTAPLLAVRLSRMRAEMRDVQWHVRQAAFPHLHTRGFAAAYVSGMSVYVELGPETGGEGEGEGEGGGGGEGGAGGARRGWTNMRVTSVKVSVSEVKVVIRGSRLSGLYNAVADAFDGTVRGYIAAHVEAAVRVNVGRLLTLVNTRIGGYWGVVERVFADNALFRDWGDARAAELAATDATWPGGLLKWRRQSGGGGGDGAAAPRVSVGCHNGGFGSAAGRRTSVRSSGSSSVGGGGGAEVGGFGGGGSVLAGDSGSSAALPADSLSPPLPLPPPPPGKRSTLLAKVRSKFSSMDLSAAAAAAGDSDGSSGREPGAPRRAHKLRRLRGRQARARSATAMGEERVHSDDGGDSAVAITSPPPPPPPPLAEADGGGGGGDAARRRRSTSVRLLLRRKSTAAKTPPRRTSQPLAQLW</sequence>
<dbReference type="EMBL" id="JAFCMP010000120">
    <property type="protein sequence ID" value="KAG5185830.1"/>
    <property type="molecule type" value="Genomic_DNA"/>
</dbReference>
<protein>
    <submittedName>
        <fullName evidence="2">Uncharacterized protein</fullName>
    </submittedName>
</protein>
<reference evidence="2" key="1">
    <citation type="submission" date="2021-02" db="EMBL/GenBank/DDBJ databases">
        <title>First Annotated Genome of the Yellow-green Alga Tribonema minus.</title>
        <authorList>
            <person name="Mahan K.M."/>
        </authorList>
    </citation>
    <scope>NUCLEOTIDE SEQUENCE</scope>
    <source>
        <strain evidence="2">UTEX B ZZ1240</strain>
    </source>
</reference>
<name>A0A836CGM5_9STRA</name>
<dbReference type="InterPro" id="IPR051425">
    <property type="entry name" value="Formin_Homology"/>
</dbReference>
<feature type="compositionally biased region" description="Basic residues" evidence="1">
    <location>
        <begin position="1633"/>
        <end position="1649"/>
    </location>
</feature>
<proteinExistence type="predicted"/>
<feature type="region of interest" description="Disordered" evidence="1">
    <location>
        <begin position="1306"/>
        <end position="1331"/>
    </location>
</feature>
<feature type="compositionally biased region" description="Low complexity" evidence="1">
    <location>
        <begin position="1470"/>
        <end position="1483"/>
    </location>
</feature>
<feature type="region of interest" description="Disordered" evidence="1">
    <location>
        <begin position="144"/>
        <end position="166"/>
    </location>
</feature>
<feature type="compositionally biased region" description="Low complexity" evidence="1">
    <location>
        <begin position="1206"/>
        <end position="1218"/>
    </location>
</feature>
<keyword evidence="3" id="KW-1185">Reference proteome</keyword>
<feature type="region of interest" description="Disordered" evidence="1">
    <location>
        <begin position="601"/>
        <end position="655"/>
    </location>
</feature>
<feature type="compositionally biased region" description="Pro residues" evidence="1">
    <location>
        <begin position="1610"/>
        <end position="1619"/>
    </location>
</feature>
<feature type="compositionally biased region" description="Gly residues" evidence="1">
    <location>
        <begin position="613"/>
        <end position="629"/>
    </location>
</feature>
<feature type="region of interest" description="Disordered" evidence="1">
    <location>
        <begin position="1178"/>
        <end position="1252"/>
    </location>
</feature>
<comment type="caution">
    <text evidence="2">The sequence shown here is derived from an EMBL/GenBank/DDBJ whole genome shotgun (WGS) entry which is preliminary data.</text>
</comment>
<evidence type="ECO:0000313" key="3">
    <source>
        <dbReference type="Proteomes" id="UP000664859"/>
    </source>
</evidence>
<dbReference type="Proteomes" id="UP000664859">
    <property type="component" value="Unassembled WGS sequence"/>
</dbReference>
<feature type="compositionally biased region" description="Low complexity" evidence="1">
    <location>
        <begin position="1242"/>
        <end position="1252"/>
    </location>
</feature>
<feature type="compositionally biased region" description="Gly residues" evidence="1">
    <location>
        <begin position="1484"/>
        <end position="1502"/>
    </location>
</feature>
<feature type="compositionally biased region" description="Low complexity" evidence="1">
    <location>
        <begin position="1503"/>
        <end position="1519"/>
    </location>
</feature>
<feature type="region of interest" description="Disordered" evidence="1">
    <location>
        <begin position="1554"/>
        <end position="1666"/>
    </location>
</feature>
<feature type="compositionally biased region" description="Basic residues" evidence="1">
    <location>
        <begin position="1570"/>
        <end position="1584"/>
    </location>
</feature>
<feature type="compositionally biased region" description="Low complexity" evidence="1">
    <location>
        <begin position="630"/>
        <end position="640"/>
    </location>
</feature>
<feature type="region of interest" description="Disordered" evidence="1">
    <location>
        <begin position="1140"/>
        <end position="1161"/>
    </location>
</feature>
<feature type="compositionally biased region" description="Polar residues" evidence="1">
    <location>
        <begin position="1656"/>
        <end position="1666"/>
    </location>
</feature>
<feature type="compositionally biased region" description="Basic and acidic residues" evidence="1">
    <location>
        <begin position="1219"/>
        <end position="1236"/>
    </location>
</feature>
<dbReference type="PANTHER" id="PTHR45725">
    <property type="entry name" value="FORMIN HOMOLOGY 2 FAMILY MEMBER"/>
    <property type="match status" value="1"/>
</dbReference>
<organism evidence="2 3">
    <name type="scientific">Tribonema minus</name>
    <dbReference type="NCBI Taxonomy" id="303371"/>
    <lineage>
        <taxon>Eukaryota</taxon>
        <taxon>Sar</taxon>
        <taxon>Stramenopiles</taxon>
        <taxon>Ochrophyta</taxon>
        <taxon>PX clade</taxon>
        <taxon>Xanthophyceae</taxon>
        <taxon>Tribonematales</taxon>
        <taxon>Tribonemataceae</taxon>
        <taxon>Tribonema</taxon>
    </lineage>
</organism>
<feature type="compositionally biased region" description="Low complexity" evidence="1">
    <location>
        <begin position="1554"/>
        <end position="1563"/>
    </location>
</feature>
<feature type="region of interest" description="Disordered" evidence="1">
    <location>
        <begin position="550"/>
        <end position="577"/>
    </location>
</feature>